<organism evidence="2 3">
    <name type="scientific">Ditylenchus destructor</name>
    <dbReference type="NCBI Taxonomy" id="166010"/>
    <lineage>
        <taxon>Eukaryota</taxon>
        <taxon>Metazoa</taxon>
        <taxon>Ecdysozoa</taxon>
        <taxon>Nematoda</taxon>
        <taxon>Chromadorea</taxon>
        <taxon>Rhabditida</taxon>
        <taxon>Tylenchina</taxon>
        <taxon>Tylenchomorpha</taxon>
        <taxon>Sphaerularioidea</taxon>
        <taxon>Anguinidae</taxon>
        <taxon>Anguininae</taxon>
        <taxon>Ditylenchus</taxon>
    </lineage>
</organism>
<feature type="region of interest" description="Disordered" evidence="1">
    <location>
        <begin position="310"/>
        <end position="337"/>
    </location>
</feature>
<feature type="compositionally biased region" description="Low complexity" evidence="1">
    <location>
        <begin position="398"/>
        <end position="424"/>
    </location>
</feature>
<feature type="compositionally biased region" description="Polar residues" evidence="1">
    <location>
        <begin position="76"/>
        <end position="93"/>
    </location>
</feature>
<feature type="region of interest" description="Disordered" evidence="1">
    <location>
        <begin position="394"/>
        <end position="430"/>
    </location>
</feature>
<proteinExistence type="predicted"/>
<evidence type="ECO:0000313" key="2">
    <source>
        <dbReference type="EMBL" id="KAI1703648.1"/>
    </source>
</evidence>
<protein>
    <submittedName>
        <fullName evidence="2">Uncharacterized protein</fullName>
    </submittedName>
</protein>
<comment type="caution">
    <text evidence="2">The sequence shown here is derived from an EMBL/GenBank/DDBJ whole genome shotgun (WGS) entry which is preliminary data.</text>
</comment>
<feature type="compositionally biased region" description="Basic and acidic residues" evidence="1">
    <location>
        <begin position="101"/>
        <end position="111"/>
    </location>
</feature>
<evidence type="ECO:0000313" key="3">
    <source>
        <dbReference type="Proteomes" id="UP001201812"/>
    </source>
</evidence>
<dbReference type="EMBL" id="JAKKPZ010000079">
    <property type="protein sequence ID" value="KAI1703648.1"/>
    <property type="molecule type" value="Genomic_DNA"/>
</dbReference>
<keyword evidence="3" id="KW-1185">Reference proteome</keyword>
<dbReference type="Proteomes" id="UP001201812">
    <property type="component" value="Unassembled WGS sequence"/>
</dbReference>
<sequence>MYTSSDCISLSASTLSSGVLSSQYFTQSDTEVEEEIYRNKQKQLKTNANRGIQGPGVRQKQNVTPKECTFRKRRSLSSTHLRSEHNIYSNQPISPGRHRAVRDNSSKENGRYKNLASRPVTRRYNKHLGAPYAGAQESQWRQHTLGEYYRATRKNPAAMAKQTKAATLNRAERQTPKISRNRRHSNPFVLMNDELEGEVETCTSPVLLDYQPAQNTHKRHRNTATPVQYATPRRCTPKSSGQPKNNGLFFANTLVLRPPSPPMEMPPPVPQHHLPGIGNKENQRRSHAPEVHPYLMTTDQLTQPLFGHATDSGCDDPRPMAYGDQYFDPDSDYDGAETQFMNISDKTYENLRNHDSRGQDRAGKGAQAYSQMLPILPSLDTLVMCKRERKVLAEVQPSTSSNPSTSNSQHSSNSCTTSSIGSDSAGIREPKCESMANPMAMDDEPELYGRLVHVVLTETRRLAPRNGNWRSILEAQRQFDTLLGIGSLRLFDLSLPSLEQALFCHQCATFCQKISQQLRHSQRRSLRDYNLQVEKMHRILAELKSSADNPVAHGLGNAAGHKSTPFQKLLVKIRSIF</sequence>
<name>A0AAD4MTV2_9BILA</name>
<dbReference type="AlphaFoldDB" id="A0AAD4MTV2"/>
<gene>
    <name evidence="2" type="ORF">DdX_14787</name>
</gene>
<reference evidence="2" key="1">
    <citation type="submission" date="2022-01" db="EMBL/GenBank/DDBJ databases">
        <title>Genome Sequence Resource for Two Populations of Ditylenchus destructor, the Migratory Endoparasitic Phytonematode.</title>
        <authorList>
            <person name="Zhang H."/>
            <person name="Lin R."/>
            <person name="Xie B."/>
        </authorList>
    </citation>
    <scope>NUCLEOTIDE SEQUENCE</scope>
    <source>
        <strain evidence="2">BazhouSP</strain>
    </source>
</reference>
<accession>A0AAD4MTV2</accession>
<evidence type="ECO:0000256" key="1">
    <source>
        <dbReference type="SAM" id="MobiDB-lite"/>
    </source>
</evidence>
<feature type="region of interest" description="Disordered" evidence="1">
    <location>
        <begin position="43"/>
        <end position="111"/>
    </location>
</feature>